<evidence type="ECO:0000256" key="15">
    <source>
        <dbReference type="ARBA" id="ARBA00023268"/>
    </source>
</evidence>
<dbReference type="InterPro" id="IPR008242">
    <property type="entry name" value="Chor_mutase/pphenate_deHydtase"/>
</dbReference>
<dbReference type="SUPFAM" id="SSF48600">
    <property type="entry name" value="Chorismate mutase II"/>
    <property type="match status" value="1"/>
</dbReference>
<evidence type="ECO:0000259" key="20">
    <source>
        <dbReference type="PROSITE" id="PS51168"/>
    </source>
</evidence>
<dbReference type="EC" id="4.2.1.51" evidence="7"/>
<evidence type="ECO:0000313" key="23">
    <source>
        <dbReference type="EMBL" id="PJI83255.1"/>
    </source>
</evidence>
<protein>
    <recommendedName>
        <fullName evidence="8">Bifunctional chorismate mutase/prephenate dehydratase</fullName>
        <ecNumber evidence="7">4.2.1.51</ecNumber>
        <ecNumber evidence="6">5.4.99.5</ecNumber>
    </recommendedName>
    <alternativeName>
        <fullName evidence="17">Chorismate mutase-prephenate dehydratase</fullName>
    </alternativeName>
    <alternativeName>
        <fullName evidence="16">p-protein</fullName>
    </alternativeName>
</protein>
<dbReference type="CDD" id="cd13630">
    <property type="entry name" value="PBP2_PDT_1"/>
    <property type="match status" value="1"/>
</dbReference>
<keyword evidence="9" id="KW-0963">Cytoplasm</keyword>
<evidence type="ECO:0000256" key="5">
    <source>
        <dbReference type="ARBA" id="ARBA00004817"/>
    </source>
</evidence>
<name>A0A2M8VZI1_9BURK</name>
<dbReference type="NCBIfam" id="NF008865">
    <property type="entry name" value="PRK11898.1"/>
    <property type="match status" value="1"/>
</dbReference>
<evidence type="ECO:0000256" key="6">
    <source>
        <dbReference type="ARBA" id="ARBA00012404"/>
    </source>
</evidence>
<dbReference type="Gene3D" id="3.40.190.10">
    <property type="entry name" value="Periplasmic binding protein-like II"/>
    <property type="match status" value="2"/>
</dbReference>
<dbReference type="NCBIfam" id="TIGR01807">
    <property type="entry name" value="CM_P2"/>
    <property type="match status" value="1"/>
</dbReference>
<dbReference type="OrthoDB" id="9802281at2"/>
<evidence type="ECO:0000256" key="8">
    <source>
        <dbReference type="ARBA" id="ARBA00014401"/>
    </source>
</evidence>
<dbReference type="GO" id="GO:0005737">
    <property type="term" value="C:cytoplasm"/>
    <property type="evidence" value="ECO:0007669"/>
    <property type="project" value="UniProtKB-SubCell"/>
</dbReference>
<comment type="pathway">
    <text evidence="5">Metabolic intermediate biosynthesis; prephenate biosynthesis; prephenate from chorismate: step 1/1.</text>
</comment>
<dbReference type="InterPro" id="IPR036263">
    <property type="entry name" value="Chorismate_II_sf"/>
</dbReference>
<dbReference type="Gene3D" id="1.20.59.10">
    <property type="entry name" value="Chorismate mutase"/>
    <property type="match status" value="1"/>
</dbReference>
<dbReference type="EC" id="5.4.99.5" evidence="6"/>
<evidence type="ECO:0000256" key="4">
    <source>
        <dbReference type="ARBA" id="ARBA00004741"/>
    </source>
</evidence>
<dbReference type="PROSITE" id="PS51171">
    <property type="entry name" value="PREPHENATE_DEHYDR_3"/>
    <property type="match status" value="1"/>
</dbReference>
<evidence type="ECO:0000256" key="7">
    <source>
        <dbReference type="ARBA" id="ARBA00013147"/>
    </source>
</evidence>
<dbReference type="InterPro" id="IPR001086">
    <property type="entry name" value="Preph_deHydtase"/>
</dbReference>
<dbReference type="Pfam" id="PF01842">
    <property type="entry name" value="ACT"/>
    <property type="match status" value="1"/>
</dbReference>
<evidence type="ECO:0000256" key="18">
    <source>
        <dbReference type="ARBA" id="ARBA00047848"/>
    </source>
</evidence>
<keyword evidence="24" id="KW-1185">Reference proteome</keyword>
<comment type="function">
    <text evidence="2">Catalyzes the Claisen rearrangement of chorismate to prephenate and the decarboxylation/dehydration of prephenate to phenylpyruvate.</text>
</comment>
<comment type="catalytic activity">
    <reaction evidence="18">
        <text>prephenate + H(+) = 3-phenylpyruvate + CO2 + H2O</text>
        <dbReference type="Rhea" id="RHEA:21648"/>
        <dbReference type="ChEBI" id="CHEBI:15377"/>
        <dbReference type="ChEBI" id="CHEBI:15378"/>
        <dbReference type="ChEBI" id="CHEBI:16526"/>
        <dbReference type="ChEBI" id="CHEBI:18005"/>
        <dbReference type="ChEBI" id="CHEBI:29934"/>
        <dbReference type="EC" id="4.2.1.51"/>
    </reaction>
</comment>
<evidence type="ECO:0000256" key="9">
    <source>
        <dbReference type="ARBA" id="ARBA00022490"/>
    </source>
</evidence>
<keyword evidence="12" id="KW-0584">Phenylalanine biosynthesis</keyword>
<reference evidence="23 24" key="1">
    <citation type="submission" date="2017-11" db="EMBL/GenBank/DDBJ databases">
        <title>Genomic Encyclopedia of Type Strains, Phase III (KMG-III): the genomes of soil and plant-associated and newly described type strains.</title>
        <authorList>
            <person name="Whitman W."/>
        </authorList>
    </citation>
    <scope>NUCLEOTIDE SEQUENCE [LARGE SCALE GENOMIC DNA]</scope>
    <source>
        <strain evidence="23 24">UB-Domo-W1</strain>
    </source>
</reference>
<feature type="domain" description="ACT" evidence="22">
    <location>
        <begin position="283"/>
        <end position="360"/>
    </location>
</feature>
<evidence type="ECO:0000256" key="3">
    <source>
        <dbReference type="ARBA" id="ARBA00004496"/>
    </source>
</evidence>
<keyword evidence="14" id="KW-0456">Lyase</keyword>
<dbReference type="PROSITE" id="PS51671">
    <property type="entry name" value="ACT"/>
    <property type="match status" value="1"/>
</dbReference>
<dbReference type="InterPro" id="IPR036979">
    <property type="entry name" value="CM_dom_sf"/>
</dbReference>
<evidence type="ECO:0000313" key="24">
    <source>
        <dbReference type="Proteomes" id="UP000229366"/>
    </source>
</evidence>
<evidence type="ECO:0000256" key="14">
    <source>
        <dbReference type="ARBA" id="ARBA00023239"/>
    </source>
</evidence>
<evidence type="ECO:0000256" key="11">
    <source>
        <dbReference type="ARBA" id="ARBA00023141"/>
    </source>
</evidence>
<gene>
    <name evidence="23" type="ORF">B0G85_0649</name>
</gene>
<evidence type="ECO:0000256" key="16">
    <source>
        <dbReference type="ARBA" id="ARBA00031175"/>
    </source>
</evidence>
<evidence type="ECO:0000256" key="2">
    <source>
        <dbReference type="ARBA" id="ARBA00002364"/>
    </source>
</evidence>
<accession>A0A2M8VZI1</accession>
<evidence type="ECO:0000256" key="13">
    <source>
        <dbReference type="ARBA" id="ARBA00023235"/>
    </source>
</evidence>
<dbReference type="FunFam" id="3.30.70.260:FF:000012">
    <property type="entry name" value="Prephenate dehydratase"/>
    <property type="match status" value="1"/>
</dbReference>
<dbReference type="UniPathway" id="UPA00120">
    <property type="reaction ID" value="UER00203"/>
</dbReference>
<keyword evidence="15" id="KW-0511">Multifunctional enzyme</keyword>
<evidence type="ECO:0000256" key="1">
    <source>
        <dbReference type="ARBA" id="ARBA00000824"/>
    </source>
</evidence>
<comment type="caution">
    <text evidence="23">The sequence shown here is derived from an EMBL/GenBank/DDBJ whole genome shotgun (WGS) entry which is preliminary data.</text>
</comment>
<keyword evidence="10" id="KW-0028">Amino-acid biosynthesis</keyword>
<dbReference type="Proteomes" id="UP000229366">
    <property type="component" value="Unassembled WGS sequence"/>
</dbReference>
<dbReference type="Pfam" id="PF01817">
    <property type="entry name" value="CM_2"/>
    <property type="match status" value="1"/>
</dbReference>
<dbReference type="InterPro" id="IPR010957">
    <property type="entry name" value="G/b/e-P-prot_chorismate_mutase"/>
</dbReference>
<comment type="subcellular location">
    <subcellularLocation>
        <location evidence="3">Cytoplasm</location>
    </subcellularLocation>
</comment>
<evidence type="ECO:0000259" key="21">
    <source>
        <dbReference type="PROSITE" id="PS51171"/>
    </source>
</evidence>
<dbReference type="EMBL" id="PGTX01000001">
    <property type="protein sequence ID" value="PJI83255.1"/>
    <property type="molecule type" value="Genomic_DNA"/>
</dbReference>
<dbReference type="GO" id="GO:0009094">
    <property type="term" value="P:L-phenylalanine biosynthetic process"/>
    <property type="evidence" value="ECO:0007669"/>
    <property type="project" value="UniProtKB-UniPathway"/>
</dbReference>
<sequence>MNSKVSSEEQRLAPIRDKIDALDAQILELLTQRAQAAQEVGHIKGGFASPVFRPERERQVIAKLQETNQGPLLPDGIAAIWREVMSACRALEARQTIAYLGPIGTFSEQAAQTYFGHSIAGLPCNSLDEVFRAVEKGAAQFGVVPVENSSEGAVSRTLDLLLDSTMRISGELVLPIHHHLLTATGELNGVTTVCAHAQALAQCQQWLSEHAPHLKRQAVSSNAEAARMAAGDPSLAAIAGIPAQVAYGLQVVASQIQDDPHNRTRFVVIGHYACQSTGQDQTSLVLSVDNQPGAVHRLLEPLAKHGVSMNRFESRPARKGTWEYHFYIDVAGHAEDAKVSKALNELKAMAAFYKNLGSYPHSV</sequence>
<dbReference type="PIRSF" id="PIRSF001500">
    <property type="entry name" value="Chor_mut_pdt_Ppr"/>
    <property type="match status" value="1"/>
</dbReference>
<evidence type="ECO:0000256" key="12">
    <source>
        <dbReference type="ARBA" id="ARBA00023222"/>
    </source>
</evidence>
<dbReference type="CDD" id="cd04905">
    <property type="entry name" value="ACT_CM-PDT"/>
    <property type="match status" value="1"/>
</dbReference>
<dbReference type="UniPathway" id="UPA00121">
    <property type="reaction ID" value="UER00345"/>
</dbReference>
<dbReference type="InterPro" id="IPR018528">
    <property type="entry name" value="Preph_deHydtase_CS"/>
</dbReference>
<dbReference type="InterPro" id="IPR002912">
    <property type="entry name" value="ACT_dom"/>
</dbReference>
<keyword evidence="11" id="KW-0057">Aromatic amino acid biosynthesis</keyword>
<proteinExistence type="predicted"/>
<dbReference type="RefSeq" id="WP_100378976.1">
    <property type="nucleotide sequence ID" value="NZ_CBCSBW010000001.1"/>
</dbReference>
<dbReference type="InterPro" id="IPR045865">
    <property type="entry name" value="ACT-like_dom_sf"/>
</dbReference>
<feature type="site" description="Essential for prephenate dehydratase activity" evidence="19">
    <location>
        <position position="264"/>
    </location>
</feature>
<dbReference type="PROSITE" id="PS51168">
    <property type="entry name" value="CHORISMATE_MUT_2"/>
    <property type="match status" value="1"/>
</dbReference>
<evidence type="ECO:0000256" key="17">
    <source>
        <dbReference type="ARBA" id="ARBA00031520"/>
    </source>
</evidence>
<evidence type="ECO:0000256" key="19">
    <source>
        <dbReference type="PIRSR" id="PIRSR001500-2"/>
    </source>
</evidence>
<keyword evidence="13" id="KW-0413">Isomerase</keyword>
<dbReference type="SMART" id="SM00830">
    <property type="entry name" value="CM_2"/>
    <property type="match status" value="1"/>
</dbReference>
<evidence type="ECO:0000259" key="22">
    <source>
        <dbReference type="PROSITE" id="PS51671"/>
    </source>
</evidence>
<dbReference type="Pfam" id="PF00800">
    <property type="entry name" value="PDT"/>
    <property type="match status" value="1"/>
</dbReference>
<dbReference type="GO" id="GO:0004106">
    <property type="term" value="F:chorismate mutase activity"/>
    <property type="evidence" value="ECO:0007669"/>
    <property type="project" value="UniProtKB-EC"/>
</dbReference>
<dbReference type="PROSITE" id="PS00857">
    <property type="entry name" value="PREPHENATE_DEHYDR_1"/>
    <property type="match status" value="1"/>
</dbReference>
<comment type="pathway">
    <text evidence="4">Amino-acid biosynthesis; L-phenylalanine biosynthesis; phenylpyruvate from prephenate: step 1/1.</text>
</comment>
<dbReference type="FunFam" id="3.40.190.10:FF:000029">
    <property type="entry name" value="Chorismate mutase/Prephenate dehydratase"/>
    <property type="match status" value="1"/>
</dbReference>
<feature type="domain" description="Chorismate mutase" evidence="20">
    <location>
        <begin position="6"/>
        <end position="96"/>
    </location>
</feature>
<dbReference type="GO" id="GO:0004664">
    <property type="term" value="F:prephenate dehydratase activity"/>
    <property type="evidence" value="ECO:0007669"/>
    <property type="project" value="UniProtKB-EC"/>
</dbReference>
<dbReference type="Gene3D" id="3.30.70.260">
    <property type="match status" value="1"/>
</dbReference>
<evidence type="ECO:0000256" key="10">
    <source>
        <dbReference type="ARBA" id="ARBA00022605"/>
    </source>
</evidence>
<dbReference type="GO" id="GO:0046417">
    <property type="term" value="P:chorismate metabolic process"/>
    <property type="evidence" value="ECO:0007669"/>
    <property type="project" value="InterPro"/>
</dbReference>
<organism evidence="23 24">
    <name type="scientific">Polynucleobacter brandtiae</name>
    <dbReference type="NCBI Taxonomy" id="1938816"/>
    <lineage>
        <taxon>Bacteria</taxon>
        <taxon>Pseudomonadati</taxon>
        <taxon>Pseudomonadota</taxon>
        <taxon>Betaproteobacteria</taxon>
        <taxon>Burkholderiales</taxon>
        <taxon>Burkholderiaceae</taxon>
        <taxon>Polynucleobacter</taxon>
    </lineage>
</organism>
<dbReference type="InterPro" id="IPR002701">
    <property type="entry name" value="CM_II_prokaryot"/>
</dbReference>
<dbReference type="PANTHER" id="PTHR21022">
    <property type="entry name" value="PREPHENATE DEHYDRATASE P PROTEIN"/>
    <property type="match status" value="1"/>
</dbReference>
<feature type="domain" description="Prephenate dehydratase" evidence="21">
    <location>
        <begin position="96"/>
        <end position="271"/>
    </location>
</feature>
<dbReference type="SUPFAM" id="SSF55021">
    <property type="entry name" value="ACT-like"/>
    <property type="match status" value="1"/>
</dbReference>
<dbReference type="SUPFAM" id="SSF53850">
    <property type="entry name" value="Periplasmic binding protein-like II"/>
    <property type="match status" value="1"/>
</dbReference>
<dbReference type="AlphaFoldDB" id="A0A2M8VZI1"/>
<comment type="catalytic activity">
    <reaction evidence="1">
        <text>chorismate = prephenate</text>
        <dbReference type="Rhea" id="RHEA:13897"/>
        <dbReference type="ChEBI" id="CHEBI:29748"/>
        <dbReference type="ChEBI" id="CHEBI:29934"/>
        <dbReference type="EC" id="5.4.99.5"/>
    </reaction>
</comment>
<dbReference type="PANTHER" id="PTHR21022:SF19">
    <property type="entry name" value="PREPHENATE DEHYDRATASE-RELATED"/>
    <property type="match status" value="1"/>
</dbReference>